<dbReference type="CDD" id="cd05403">
    <property type="entry name" value="NT_KNTase_like"/>
    <property type="match status" value="1"/>
</dbReference>
<dbReference type="InterPro" id="IPR043519">
    <property type="entry name" value="NT_sf"/>
</dbReference>
<dbReference type="RefSeq" id="WP_252955487.1">
    <property type="nucleotide sequence ID" value="NZ_JAFIRR010000154.1"/>
</dbReference>
<protein>
    <submittedName>
        <fullName evidence="2">Nucleotidyltransferase domain-containing protein</fullName>
    </submittedName>
</protein>
<proteinExistence type="predicted"/>
<feature type="domain" description="Polymerase nucleotidyl transferase" evidence="1">
    <location>
        <begin position="14"/>
        <end position="48"/>
    </location>
</feature>
<evidence type="ECO:0000259" key="1">
    <source>
        <dbReference type="Pfam" id="PF01909"/>
    </source>
</evidence>
<evidence type="ECO:0000313" key="2">
    <source>
        <dbReference type="EMBL" id="MCO6418859.1"/>
    </source>
</evidence>
<name>A0ABT1DCE4_9PROT</name>
<dbReference type="Gene3D" id="3.30.460.10">
    <property type="entry name" value="Beta Polymerase, domain 2"/>
    <property type="match status" value="1"/>
</dbReference>
<dbReference type="PANTHER" id="PTHR33933">
    <property type="entry name" value="NUCLEOTIDYLTRANSFERASE"/>
    <property type="match status" value="1"/>
</dbReference>
<organism evidence="2 3">
    <name type="scientific">Siccirubricoccus soli</name>
    <dbReference type="NCBI Taxonomy" id="2899147"/>
    <lineage>
        <taxon>Bacteria</taxon>
        <taxon>Pseudomonadati</taxon>
        <taxon>Pseudomonadota</taxon>
        <taxon>Alphaproteobacteria</taxon>
        <taxon>Acetobacterales</taxon>
        <taxon>Roseomonadaceae</taxon>
        <taxon>Siccirubricoccus</taxon>
    </lineage>
</organism>
<dbReference type="Pfam" id="PF01909">
    <property type="entry name" value="NTP_transf_2"/>
    <property type="match status" value="1"/>
</dbReference>
<accession>A0ABT1DCE4</accession>
<dbReference type="PANTHER" id="PTHR33933:SF1">
    <property type="entry name" value="PROTEIN ADENYLYLTRANSFERASE MNTA-RELATED"/>
    <property type="match status" value="1"/>
</dbReference>
<dbReference type="InterPro" id="IPR002934">
    <property type="entry name" value="Polymerase_NTP_transf_dom"/>
</dbReference>
<keyword evidence="3" id="KW-1185">Reference proteome</keyword>
<dbReference type="InterPro" id="IPR052548">
    <property type="entry name" value="Type_VII_TA_antitoxin"/>
</dbReference>
<sequence length="99" mass="10987">MLRRRHAALEAEYGPRLKRVVLFGSRARGDAHAESDYDVAVSLDRPGSLWEELGRLAPIVTDIAADTGEMVSAKPFPAEAWEDGTSLLMREIRREGIPL</sequence>
<dbReference type="EMBL" id="JAFIRR010000154">
    <property type="protein sequence ID" value="MCO6418859.1"/>
    <property type="molecule type" value="Genomic_DNA"/>
</dbReference>
<comment type="caution">
    <text evidence="2">The sequence shown here is derived from an EMBL/GenBank/DDBJ whole genome shotgun (WGS) entry which is preliminary data.</text>
</comment>
<reference evidence="2 3" key="1">
    <citation type="submission" date="2021-12" db="EMBL/GenBank/DDBJ databases">
        <title>Siccirubricoccus leaddurans sp. nov., a high concentration Zn2+ tolerance bacterium.</title>
        <authorList>
            <person name="Cao Y."/>
        </authorList>
    </citation>
    <scope>NUCLEOTIDE SEQUENCE [LARGE SCALE GENOMIC DNA]</scope>
    <source>
        <strain evidence="2 3">KC 17139</strain>
    </source>
</reference>
<evidence type="ECO:0000313" key="3">
    <source>
        <dbReference type="Proteomes" id="UP001523392"/>
    </source>
</evidence>
<gene>
    <name evidence="2" type="ORF">JYK14_22240</name>
</gene>
<dbReference type="Proteomes" id="UP001523392">
    <property type="component" value="Unassembled WGS sequence"/>
</dbReference>
<dbReference type="SUPFAM" id="SSF81301">
    <property type="entry name" value="Nucleotidyltransferase"/>
    <property type="match status" value="1"/>
</dbReference>